<dbReference type="RefSeq" id="WP_275412117.1">
    <property type="nucleotide sequence ID" value="NZ_BAAALC010000012.1"/>
</dbReference>
<gene>
    <name evidence="2" type="ORF">Cco03nite_81670</name>
</gene>
<protein>
    <submittedName>
        <fullName evidence="2">Uncharacterized protein</fullName>
    </submittedName>
</protein>
<accession>A0A8J3L3L2</accession>
<evidence type="ECO:0000313" key="2">
    <source>
        <dbReference type="EMBL" id="GIG11467.1"/>
    </source>
</evidence>
<dbReference type="AlphaFoldDB" id="A0A8J3L3L2"/>
<feature type="compositionally biased region" description="Basic and acidic residues" evidence="1">
    <location>
        <begin position="1"/>
        <end position="19"/>
    </location>
</feature>
<evidence type="ECO:0000313" key="3">
    <source>
        <dbReference type="Proteomes" id="UP000630887"/>
    </source>
</evidence>
<sequence>MRADDDASRLAVADERAQPHDTAVGRQEQTLADLRAERQPAKSR</sequence>
<comment type="caution">
    <text evidence="2">The sequence shown here is derived from an EMBL/GenBank/DDBJ whole genome shotgun (WGS) entry which is preliminary data.</text>
</comment>
<organism evidence="2 3">
    <name type="scientific">Catellatospora coxensis</name>
    <dbReference type="NCBI Taxonomy" id="310354"/>
    <lineage>
        <taxon>Bacteria</taxon>
        <taxon>Bacillati</taxon>
        <taxon>Actinomycetota</taxon>
        <taxon>Actinomycetes</taxon>
        <taxon>Micromonosporales</taxon>
        <taxon>Micromonosporaceae</taxon>
        <taxon>Catellatospora</taxon>
    </lineage>
</organism>
<proteinExistence type="predicted"/>
<name>A0A8J3L3L2_9ACTN</name>
<dbReference type="Proteomes" id="UP000630887">
    <property type="component" value="Unassembled WGS sequence"/>
</dbReference>
<keyword evidence="3" id="KW-1185">Reference proteome</keyword>
<dbReference type="EMBL" id="BONI01000139">
    <property type="protein sequence ID" value="GIG11467.1"/>
    <property type="molecule type" value="Genomic_DNA"/>
</dbReference>
<evidence type="ECO:0000256" key="1">
    <source>
        <dbReference type="SAM" id="MobiDB-lite"/>
    </source>
</evidence>
<feature type="compositionally biased region" description="Basic and acidic residues" evidence="1">
    <location>
        <begin position="34"/>
        <end position="44"/>
    </location>
</feature>
<feature type="region of interest" description="Disordered" evidence="1">
    <location>
        <begin position="1"/>
        <end position="44"/>
    </location>
</feature>
<reference evidence="2 3" key="1">
    <citation type="submission" date="2021-01" db="EMBL/GenBank/DDBJ databases">
        <title>Whole genome shotgun sequence of Catellatospora coxensis NBRC 107359.</title>
        <authorList>
            <person name="Komaki H."/>
            <person name="Tamura T."/>
        </authorList>
    </citation>
    <scope>NUCLEOTIDE SEQUENCE [LARGE SCALE GENOMIC DNA]</scope>
    <source>
        <strain evidence="2 3">NBRC 107359</strain>
    </source>
</reference>